<dbReference type="EMBL" id="KR528551">
    <property type="protein sequence ID" value="AKV62269.1"/>
    <property type="molecule type" value="Genomic_DNA"/>
</dbReference>
<dbReference type="Proteomes" id="UP000156603">
    <property type="component" value="Segment"/>
</dbReference>
<dbReference type="RefSeq" id="YP_009163910.1">
    <property type="nucleotide sequence ID" value="NC_027786.1"/>
</dbReference>
<sequence>MQAGLAALAEGDYIYPLAQYAGLELLASAAARHGSNRGTYMPAESFLRKRAAVTPDEPQTKRQRTYTYAPRVLNMPAGVMTRTRRTVYKYNLGTRVGKFKCNKFSFKTGVTNNMADKAKHSFRLIQIPYSSDDSLFNTRNGRLVNVRGVRLQWVCELKPGGSTGNIERPLSVRWAIINPKENDGTSTVGTANWWTSLNPTNEYATDFVNGSGSTTPGTGTGYQDWFDLMTRGINRRKYGVLKEGHFTISPPETSDADSRKTWRQQKVIQTYLKINQCMKWGSNNTGGENDYPNANLYFVWWYCDRGNMDDLQWYPSVNYVPLQTQAQVTVFFKTAKGLL</sequence>
<reference evidence="1 2" key="1">
    <citation type="journal article" date="2015" name="Front. Microbiol.">
        <title>Novel circular single-stranded DNA viruses identified in marine invertebrates reveal high sequence diversity and consistent predicted intrinsic disorder patterns within putative structural proteins.</title>
        <authorList>
            <person name="Rosario K."/>
            <person name="Schenck R.O."/>
            <person name="Harbeitner R.C."/>
            <person name="Lawler S.N."/>
            <person name="Breitbart M."/>
        </authorList>
    </citation>
    <scope>NUCLEOTIDE SEQUENCE [LARGE SCALE GENOMIC DNA]</scope>
    <source>
        <strain evidence="1">I0059</strain>
    </source>
</reference>
<dbReference type="GeneID" id="25479206"/>
<dbReference type="InterPro" id="IPR029053">
    <property type="entry name" value="Viral_coat"/>
</dbReference>
<dbReference type="Gene3D" id="2.60.120.20">
    <property type="match status" value="1"/>
</dbReference>
<evidence type="ECO:0000313" key="1">
    <source>
        <dbReference type="EMBL" id="AKV62269.1"/>
    </source>
</evidence>
<evidence type="ECO:0000313" key="2">
    <source>
        <dbReference type="Proteomes" id="UP000156603"/>
    </source>
</evidence>
<accession>A0A0K1RL48</accession>
<organism evidence="1 2">
    <name type="scientific">Palaemonetes intermedius brackish grass shrimp associated circular virus</name>
    <dbReference type="NCBI Taxonomy" id="1692257"/>
    <lineage>
        <taxon>Viruses</taxon>
        <taxon>Monodnaviria</taxon>
        <taxon>Shotokuvirae</taxon>
        <taxon>Cressdnaviricota</taxon>
        <taxon>Arfiviricetes</taxon>
        <taxon>Cirlivirales</taxon>
        <taxon>Circoviridae</taxon>
    </lineage>
</organism>
<dbReference type="OrthoDB" id="34837at10239"/>
<protein>
    <submittedName>
        <fullName evidence="1">Putative capsid protein</fullName>
    </submittedName>
</protein>
<proteinExistence type="predicted"/>
<dbReference type="KEGG" id="vg:25479206"/>
<keyword evidence="2" id="KW-1185">Reference proteome</keyword>
<name>A0A0K1RL48_9CIRC</name>